<proteinExistence type="inferred from homology"/>
<dbReference type="EMBL" id="UZAK01037554">
    <property type="protein sequence ID" value="VDP59091.1"/>
    <property type="molecule type" value="Genomic_DNA"/>
</dbReference>
<dbReference type="InterPro" id="IPR005334">
    <property type="entry name" value="Tctex-1-like"/>
</dbReference>
<evidence type="ECO:0000313" key="4">
    <source>
        <dbReference type="WBParaSite" id="SCUD_0001537501-mRNA-1"/>
    </source>
</evidence>
<sequence length="201" mass="22921">MGSFAIVNITINGFWISVNSSVQIELAIRSHDTSQTDSRRPSIITQSRRQSRFSFASRRSLFGGHGSLIGMLRGGVNKNIKYENTYRIQPKPNERIKQKQLRNLIQTTLDHTLKDVIYEPLQARILSMNLANMLRKNVRELNTPSRYKFVVQVHIGSPERNSIFISSQSVWNVEMGDTYASAIFSNSKIFAVGIIHAVYFE</sequence>
<evidence type="ECO:0000313" key="3">
    <source>
        <dbReference type="Proteomes" id="UP000279833"/>
    </source>
</evidence>
<accession>A0A183KK12</accession>
<comment type="similarity">
    <text evidence="1">Belongs to the dynein light chain Tctex-type family.</text>
</comment>
<evidence type="ECO:0000313" key="2">
    <source>
        <dbReference type="EMBL" id="VDP59091.1"/>
    </source>
</evidence>
<dbReference type="PANTHER" id="PTHR21255">
    <property type="entry name" value="T-COMPLEX-ASSOCIATED-TESTIS-EXPRESSED 1/ DYNEIN LIGHT CHAIN"/>
    <property type="match status" value="1"/>
</dbReference>
<name>A0A183KK12_9TREM</name>
<dbReference type="Proteomes" id="UP000279833">
    <property type="component" value="Unassembled WGS sequence"/>
</dbReference>
<dbReference type="Pfam" id="PF03645">
    <property type="entry name" value="Tctex-1"/>
    <property type="match status" value="1"/>
</dbReference>
<reference evidence="2 3" key="2">
    <citation type="submission" date="2018-11" db="EMBL/GenBank/DDBJ databases">
        <authorList>
            <consortium name="Pathogen Informatics"/>
        </authorList>
    </citation>
    <scope>NUCLEOTIDE SEQUENCE [LARGE SCALE GENOMIC DNA]</scope>
    <source>
        <strain evidence="2">Dakar</strain>
        <strain evidence="3">Dakar, Senegal</strain>
    </source>
</reference>
<dbReference type="InterPro" id="IPR038586">
    <property type="entry name" value="Tctex-1-like_sf"/>
</dbReference>
<organism evidence="4">
    <name type="scientific">Schistosoma curassoni</name>
    <dbReference type="NCBI Taxonomy" id="6186"/>
    <lineage>
        <taxon>Eukaryota</taxon>
        <taxon>Metazoa</taxon>
        <taxon>Spiralia</taxon>
        <taxon>Lophotrochozoa</taxon>
        <taxon>Platyhelminthes</taxon>
        <taxon>Trematoda</taxon>
        <taxon>Digenea</taxon>
        <taxon>Strigeidida</taxon>
        <taxon>Schistosomatoidea</taxon>
        <taxon>Schistosomatidae</taxon>
        <taxon>Schistosoma</taxon>
    </lineage>
</organism>
<dbReference type="WBParaSite" id="SCUD_0001537501-mRNA-1">
    <property type="protein sequence ID" value="SCUD_0001537501-mRNA-1"/>
    <property type="gene ID" value="SCUD_0001537501"/>
</dbReference>
<dbReference type="Gene3D" id="3.30.1140.40">
    <property type="entry name" value="Tctex-1"/>
    <property type="match status" value="1"/>
</dbReference>
<keyword evidence="3" id="KW-1185">Reference proteome</keyword>
<protein>
    <submittedName>
        <fullName evidence="4">Tctex1 domain-containing protein 1</fullName>
    </submittedName>
</protein>
<dbReference type="STRING" id="6186.A0A183KK12"/>
<reference evidence="4" key="1">
    <citation type="submission" date="2016-06" db="UniProtKB">
        <authorList>
            <consortium name="WormBaseParasite"/>
        </authorList>
    </citation>
    <scope>IDENTIFICATION</scope>
</reference>
<dbReference type="AlphaFoldDB" id="A0A183KK12"/>
<dbReference type="PANTHER" id="PTHR21255:SF7">
    <property type="entry name" value="DYNEIN LIGHT CHAIN TCTEX-TYPE PROTEIN 2B"/>
    <property type="match status" value="1"/>
</dbReference>
<dbReference type="GO" id="GO:0005737">
    <property type="term" value="C:cytoplasm"/>
    <property type="evidence" value="ECO:0007669"/>
    <property type="project" value="TreeGrafter"/>
</dbReference>
<evidence type="ECO:0000256" key="1">
    <source>
        <dbReference type="ARBA" id="ARBA00005361"/>
    </source>
</evidence>
<dbReference type="GO" id="GO:0007018">
    <property type="term" value="P:microtubule-based movement"/>
    <property type="evidence" value="ECO:0007669"/>
    <property type="project" value="TreeGrafter"/>
</dbReference>
<dbReference type="GO" id="GO:0005868">
    <property type="term" value="C:cytoplasmic dynein complex"/>
    <property type="evidence" value="ECO:0007669"/>
    <property type="project" value="TreeGrafter"/>
</dbReference>
<dbReference type="GO" id="GO:0045505">
    <property type="term" value="F:dynein intermediate chain binding"/>
    <property type="evidence" value="ECO:0007669"/>
    <property type="project" value="TreeGrafter"/>
</dbReference>
<gene>
    <name evidence="2" type="ORF">SCUD_LOCUS15372</name>
</gene>